<protein>
    <recommendedName>
        <fullName evidence="4">RHS repeat-associated core domain-containing protein</fullName>
    </recommendedName>
</protein>
<dbReference type="EMBL" id="PSZM01000047">
    <property type="protein sequence ID" value="PQL89477.1"/>
    <property type="molecule type" value="Genomic_DNA"/>
</dbReference>
<dbReference type="Proteomes" id="UP000238042">
    <property type="component" value="Unassembled WGS sequence"/>
</dbReference>
<feature type="compositionally biased region" description="Gly residues" evidence="1">
    <location>
        <begin position="253"/>
        <end position="263"/>
    </location>
</feature>
<keyword evidence="3" id="KW-1185">Reference proteome</keyword>
<organism evidence="2 3">
    <name type="scientific">Apibacter adventoris</name>
    <dbReference type="NCBI Taxonomy" id="1679466"/>
    <lineage>
        <taxon>Bacteria</taxon>
        <taxon>Pseudomonadati</taxon>
        <taxon>Bacteroidota</taxon>
        <taxon>Flavobacteriia</taxon>
        <taxon>Flavobacteriales</taxon>
        <taxon>Weeksellaceae</taxon>
        <taxon>Apibacter</taxon>
    </lineage>
</organism>
<proteinExistence type="predicted"/>
<dbReference type="Gene3D" id="2.180.10.10">
    <property type="entry name" value="RHS repeat-associated core"/>
    <property type="match status" value="1"/>
</dbReference>
<name>A0A2S8A4J2_9FLAO</name>
<gene>
    <name evidence="2" type="ORF">C4S77_12615</name>
</gene>
<feature type="region of interest" description="Disordered" evidence="1">
    <location>
        <begin position="240"/>
        <end position="263"/>
    </location>
</feature>
<comment type="caution">
    <text evidence="2">The sequence shown here is derived from an EMBL/GenBank/DDBJ whole genome shotgun (WGS) entry which is preliminary data.</text>
</comment>
<sequence>MEERNQIWNTPYLFNGKELDEETGLYYYGTRYYNPRESVWLSTDPLSDYNLIFGVEHYIDGQHNGGYLTQETLIRMDTPIETQSDIYPNGKQIEWFNKWAEEKKINLVNDLVKRHKSNSTKIMAYSIAADVIIETTDKGEWVTKAREKIINTYGDTDTKKANEVYSQVISTLKDIKEAIEGNINSEDKSKRMLQDKSGKKQTKLDNYLYVAAAKLALKAVGLQIENKAIEETVKKLDEKTYDSKLSTKPKDSGFGGGGASGKY</sequence>
<dbReference type="NCBIfam" id="TIGR03696">
    <property type="entry name" value="Rhs_assc_core"/>
    <property type="match status" value="1"/>
</dbReference>
<dbReference type="OrthoDB" id="1367325at2"/>
<evidence type="ECO:0000313" key="2">
    <source>
        <dbReference type="EMBL" id="PQL89477.1"/>
    </source>
</evidence>
<evidence type="ECO:0008006" key="4">
    <source>
        <dbReference type="Google" id="ProtNLM"/>
    </source>
</evidence>
<dbReference type="AlphaFoldDB" id="A0A2S8A4J2"/>
<accession>A0A2S8A4J2</accession>
<reference evidence="2 3" key="1">
    <citation type="submission" date="2018-02" db="EMBL/GenBank/DDBJ databases">
        <title>Genome sequences of Apibacter spp., gut symbionts of Asian honey bees.</title>
        <authorList>
            <person name="Kwong W.K."/>
            <person name="Steele M.I."/>
            <person name="Moran N.A."/>
        </authorList>
    </citation>
    <scope>NUCLEOTIDE SEQUENCE [LARGE SCALE GENOMIC DNA]</scope>
    <source>
        <strain evidence="3">wkB301</strain>
    </source>
</reference>
<evidence type="ECO:0000256" key="1">
    <source>
        <dbReference type="SAM" id="MobiDB-lite"/>
    </source>
</evidence>
<dbReference type="InterPro" id="IPR022385">
    <property type="entry name" value="Rhs_assc_core"/>
</dbReference>
<evidence type="ECO:0000313" key="3">
    <source>
        <dbReference type="Proteomes" id="UP000238042"/>
    </source>
</evidence>